<evidence type="ECO:0000313" key="2">
    <source>
        <dbReference type="EMBL" id="KEQ12488.1"/>
    </source>
</evidence>
<feature type="region of interest" description="Disordered" evidence="1">
    <location>
        <begin position="1"/>
        <end position="28"/>
    </location>
</feature>
<proteinExistence type="predicted"/>
<accession>A0A081N215</accession>
<dbReference type="AlphaFoldDB" id="A0A081N215"/>
<evidence type="ECO:0000313" key="3">
    <source>
        <dbReference type="Proteomes" id="UP000028006"/>
    </source>
</evidence>
<protein>
    <submittedName>
        <fullName evidence="2">Uncharacterized protein</fullName>
    </submittedName>
</protein>
<keyword evidence="3" id="KW-1185">Reference proteome</keyword>
<dbReference type="Proteomes" id="UP000028006">
    <property type="component" value="Unassembled WGS sequence"/>
</dbReference>
<dbReference type="RefSeq" id="WP_034877847.1">
    <property type="nucleotide sequence ID" value="NZ_JOKG01000004.1"/>
</dbReference>
<name>A0A081N215_9GAMM</name>
<sequence length="70" mass="7620">MAAVVLDIPGPNKGDQDAASGIKSKTNRREREEYLYIDQLKKSLESAEGGADSDSSDFKALTQLAENFTK</sequence>
<gene>
    <name evidence="2" type="ORF">GZ77_18385</name>
</gene>
<evidence type="ECO:0000256" key="1">
    <source>
        <dbReference type="SAM" id="MobiDB-lite"/>
    </source>
</evidence>
<comment type="caution">
    <text evidence="2">The sequence shown here is derived from an EMBL/GenBank/DDBJ whole genome shotgun (WGS) entry which is preliminary data.</text>
</comment>
<dbReference type="EMBL" id="JOKG01000004">
    <property type="protein sequence ID" value="KEQ12488.1"/>
    <property type="molecule type" value="Genomic_DNA"/>
</dbReference>
<reference evidence="2 3" key="1">
    <citation type="submission" date="2014-06" db="EMBL/GenBank/DDBJ databases">
        <title>Whole Genome Sequences of Three Symbiotic Endozoicomonas Bacteria.</title>
        <authorList>
            <person name="Neave M.J."/>
            <person name="Apprill A."/>
            <person name="Voolstra C.R."/>
        </authorList>
    </citation>
    <scope>NUCLEOTIDE SEQUENCE [LARGE SCALE GENOMIC DNA]</scope>
    <source>
        <strain evidence="2 3">LMG 24815</strain>
    </source>
</reference>
<organism evidence="2 3">
    <name type="scientific">Endozoicomonas montiporae</name>
    <dbReference type="NCBI Taxonomy" id="1027273"/>
    <lineage>
        <taxon>Bacteria</taxon>
        <taxon>Pseudomonadati</taxon>
        <taxon>Pseudomonadota</taxon>
        <taxon>Gammaproteobacteria</taxon>
        <taxon>Oceanospirillales</taxon>
        <taxon>Endozoicomonadaceae</taxon>
        <taxon>Endozoicomonas</taxon>
    </lineage>
</organism>